<accession>H8KKV9</accession>
<proteinExistence type="predicted"/>
<dbReference type="STRING" id="929556.Solca_3588"/>
<dbReference type="CDD" id="cd00090">
    <property type="entry name" value="HTH_ARSR"/>
    <property type="match status" value="1"/>
</dbReference>
<dbReference type="SUPFAM" id="SSF46785">
    <property type="entry name" value="Winged helix' DNA-binding domain"/>
    <property type="match status" value="1"/>
</dbReference>
<dbReference type="GO" id="GO:0003700">
    <property type="term" value="F:DNA-binding transcription factor activity"/>
    <property type="evidence" value="ECO:0007669"/>
    <property type="project" value="InterPro"/>
</dbReference>
<dbReference type="AlphaFoldDB" id="H8KKV9"/>
<dbReference type="EMBL" id="CP003349">
    <property type="protein sequence ID" value="AFD08592.1"/>
    <property type="molecule type" value="Genomic_DNA"/>
</dbReference>
<dbReference type="PANTHER" id="PTHR38600:SF1">
    <property type="entry name" value="TRANSCRIPTIONAL REGULATORY PROTEIN"/>
    <property type="match status" value="1"/>
</dbReference>
<dbReference type="eggNOG" id="COG0640">
    <property type="taxonomic scope" value="Bacteria"/>
</dbReference>
<dbReference type="InterPro" id="IPR036388">
    <property type="entry name" value="WH-like_DNA-bd_sf"/>
</dbReference>
<dbReference type="PROSITE" id="PS50987">
    <property type="entry name" value="HTH_ARSR_2"/>
    <property type="match status" value="1"/>
</dbReference>
<dbReference type="HOGENOM" id="CLU_097806_0_3_10"/>
<organism evidence="2 3">
    <name type="scientific">Solitalea canadensis (strain ATCC 29591 / DSM 3403 / JCM 21819 / LMG 8368 / NBRC 15130 / NCIMB 12057 / USAM 9D)</name>
    <name type="common">Flexibacter canadensis</name>
    <dbReference type="NCBI Taxonomy" id="929556"/>
    <lineage>
        <taxon>Bacteria</taxon>
        <taxon>Pseudomonadati</taxon>
        <taxon>Bacteroidota</taxon>
        <taxon>Sphingobacteriia</taxon>
        <taxon>Sphingobacteriales</taxon>
        <taxon>Sphingobacteriaceae</taxon>
        <taxon>Solitalea</taxon>
    </lineage>
</organism>
<dbReference type="KEGG" id="scn:Solca_3588"/>
<protein>
    <submittedName>
        <fullName evidence="2">Putative transcriptional regulator</fullName>
    </submittedName>
</protein>
<gene>
    <name evidence="2" type="ordered locus">Solca_3588</name>
</gene>
<dbReference type="InterPro" id="IPR036390">
    <property type="entry name" value="WH_DNA-bd_sf"/>
</dbReference>
<evidence type="ECO:0000259" key="1">
    <source>
        <dbReference type="PROSITE" id="PS50987"/>
    </source>
</evidence>
<reference evidence="2" key="1">
    <citation type="submission" date="2012-02" db="EMBL/GenBank/DDBJ databases">
        <title>The complete genome of Solitalea canadensis DSM 3403.</title>
        <authorList>
            <consortium name="US DOE Joint Genome Institute (JGI-PGF)"/>
            <person name="Lucas S."/>
            <person name="Copeland A."/>
            <person name="Lapidus A."/>
            <person name="Glavina del Rio T."/>
            <person name="Dalin E."/>
            <person name="Tice H."/>
            <person name="Bruce D."/>
            <person name="Goodwin L."/>
            <person name="Pitluck S."/>
            <person name="Peters L."/>
            <person name="Ovchinnikova G."/>
            <person name="Lu M."/>
            <person name="Kyrpides N."/>
            <person name="Mavromatis K."/>
            <person name="Ivanova N."/>
            <person name="Brettin T."/>
            <person name="Detter J.C."/>
            <person name="Han C."/>
            <person name="Larimer F."/>
            <person name="Land M."/>
            <person name="Hauser L."/>
            <person name="Markowitz V."/>
            <person name="Cheng J.-F."/>
            <person name="Hugenholtz P."/>
            <person name="Woyke T."/>
            <person name="Wu D."/>
            <person name="Spring S."/>
            <person name="Schroeder M."/>
            <person name="Kopitz M."/>
            <person name="Brambilla E."/>
            <person name="Klenk H.-P."/>
            <person name="Eisen J.A."/>
        </authorList>
    </citation>
    <scope>NUCLEOTIDE SEQUENCE</scope>
    <source>
        <strain evidence="2">DSM 3403</strain>
    </source>
</reference>
<dbReference type="Gene3D" id="1.10.10.10">
    <property type="entry name" value="Winged helix-like DNA-binding domain superfamily/Winged helix DNA-binding domain"/>
    <property type="match status" value="1"/>
</dbReference>
<dbReference type="NCBIfam" id="NF033788">
    <property type="entry name" value="HTH_metalloreg"/>
    <property type="match status" value="1"/>
</dbReference>
<keyword evidence="3" id="KW-1185">Reference proteome</keyword>
<dbReference type="SMART" id="SM00418">
    <property type="entry name" value="HTH_ARSR"/>
    <property type="match status" value="1"/>
</dbReference>
<evidence type="ECO:0000313" key="3">
    <source>
        <dbReference type="Proteomes" id="UP000007590"/>
    </source>
</evidence>
<dbReference type="Pfam" id="PF12840">
    <property type="entry name" value="HTH_20"/>
    <property type="match status" value="1"/>
</dbReference>
<evidence type="ECO:0000313" key="2">
    <source>
        <dbReference type="EMBL" id="AFD08592.1"/>
    </source>
</evidence>
<dbReference type="OrthoDB" id="9799175at2"/>
<dbReference type="PRINTS" id="PR00778">
    <property type="entry name" value="HTHARSR"/>
</dbReference>
<sequence>MLAFIFASKYLHNMEARRDVFQAIADPTRRAIIGMIALQPVNVNTIAEQFDVSRQAISLHLKILSECGLLNIKQIGRERLCEAKLEKLNEVHEWVEQYHKLWTGRLKALKDFVEQEELQAKSAKAVDKKINKNVNKSKK</sequence>
<dbReference type="PANTHER" id="PTHR38600">
    <property type="entry name" value="TRANSCRIPTIONAL REGULATORY PROTEIN"/>
    <property type="match status" value="1"/>
</dbReference>
<dbReference type="Proteomes" id="UP000007590">
    <property type="component" value="Chromosome"/>
</dbReference>
<dbReference type="InterPro" id="IPR001845">
    <property type="entry name" value="HTH_ArsR_DNA-bd_dom"/>
</dbReference>
<dbReference type="InterPro" id="IPR011991">
    <property type="entry name" value="ArsR-like_HTH"/>
</dbReference>
<feature type="domain" description="HTH arsR-type" evidence="1">
    <location>
        <begin position="11"/>
        <end position="103"/>
    </location>
</feature>
<name>H8KKV9_SOLCM</name>